<keyword evidence="3" id="KW-1185">Reference proteome</keyword>
<dbReference type="OrthoDB" id="9803686at2"/>
<protein>
    <submittedName>
        <fullName evidence="2">Glycoside hydrolase family 44</fullName>
    </submittedName>
</protein>
<sequence>MWKQALQRWVINSNRKRARQRARPVSVGEWLEVRRLLTVTISVDALANQHLIDPRIYGVAFADAAELAALNVTFNRYGGNTSSTYNWQQNAHNTAADWYYQSVPDGPHVPGQYIDDFIDSTRQGGAEPSITIPMLDWVAKLGPDNVNGSKLASYSIQKYGQQTGADWQWYPDAGNGISSATGRLITGNDPNDAYVPSYATAGDAPGNPPTGTVYQQQFVQHLLAHAGGAPHYYTLDNEPSIWHATHPDVHPQGASMDEVLAKIEDYASMIKSVDPTAQVLGPEEWGWSGYFYSGKDQQYFAQTGDYSHMPPDKQAHGGMDYLPWLLDQLRQKDQQTGQRLLDAFTVHYYPQSGEFSNDISPAMQQLRNQSTRALWDPTYTDPSWINDEVQLIPRLQGWVDQYYPGTEVGLTEYNWGAEAYMNGATTQADVLGIFGREGLDLANRWATPDPSTPTFKAMQMYTNYDGLGSGFGDTSVAVTVPNPDEVSAFAARRSSDGSLTLMVINKSSTANTFALDLSGFQSSGSSQTWQLSAANPNQANAGSIQHLADTSLSQLASGVTLPQQSITMFVLQAGGSGAGNFGSAVSYIENAAPKIISTTATVTNSGGTSFGTGRLTASLIANAETSDRLGIRNVGTGAGQIGVTGNTITYGGTPIATFSGGTNKVGLTIVFNGSSSAAAAQALLRNLTFSSSSENPSTAARTVRVILTDGNGGASSSVTKTINVSAVNDAPVVAGFGGTTAFTGSGATIIDGDASVDDIDSANFEGGNLTVSLIANAQGSDVLAIRNQGTGSGKIGVSGNSVTYGGVAIGTFSGGTNKVALTITLNLNATLAAAQALLRNITFNNTSATRSTAPRTVRVMLNDGDNGVSTAVAKTITVAAGNSPPVIGGFGGSASYGGGSAILVDDDATVTDDDSSNFQTGKLVITLTQNGQSTDVLGIRNVGVAAGQIGLSGNNVTYGNIVIGVFSGGTNKVGLTITFNANATPQAVQALLRKITFRSTLSNPLALPRTVRAILTDGDGGTSPAVTKTIGVG</sequence>
<dbReference type="SUPFAM" id="SSF51445">
    <property type="entry name" value="(Trans)glycosidases"/>
    <property type="match status" value="1"/>
</dbReference>
<dbReference type="Gene3D" id="3.20.20.80">
    <property type="entry name" value="Glycosidases"/>
    <property type="match status" value="1"/>
</dbReference>
<keyword evidence="2" id="KW-0378">Hydrolase</keyword>
<feature type="domain" description="Glycoside hydrolase family 44 catalytic" evidence="1">
    <location>
        <begin position="91"/>
        <end position="351"/>
    </location>
</feature>
<dbReference type="Pfam" id="PF12891">
    <property type="entry name" value="Glyco_hydro_44"/>
    <property type="match status" value="1"/>
</dbReference>
<dbReference type="Proteomes" id="UP000199518">
    <property type="component" value="Unassembled WGS sequence"/>
</dbReference>
<accession>A0A1I3TNL1</accession>
<dbReference type="SUPFAM" id="SSF51011">
    <property type="entry name" value="Glycosyl hydrolase domain"/>
    <property type="match status" value="1"/>
</dbReference>
<dbReference type="Gene3D" id="2.60.40.1180">
    <property type="entry name" value="Golgi alpha-mannosidase II"/>
    <property type="match status" value="1"/>
</dbReference>
<evidence type="ECO:0000259" key="1">
    <source>
        <dbReference type="Pfam" id="PF12891"/>
    </source>
</evidence>
<evidence type="ECO:0000313" key="2">
    <source>
        <dbReference type="EMBL" id="SFJ71137.1"/>
    </source>
</evidence>
<dbReference type="InterPro" id="IPR013780">
    <property type="entry name" value="Glyco_hydro_b"/>
</dbReference>
<organism evidence="2 3">
    <name type="scientific">Planctomicrobium piriforme</name>
    <dbReference type="NCBI Taxonomy" id="1576369"/>
    <lineage>
        <taxon>Bacteria</taxon>
        <taxon>Pseudomonadati</taxon>
        <taxon>Planctomycetota</taxon>
        <taxon>Planctomycetia</taxon>
        <taxon>Planctomycetales</taxon>
        <taxon>Planctomycetaceae</taxon>
        <taxon>Planctomicrobium</taxon>
    </lineage>
</organism>
<dbReference type="GO" id="GO:0016787">
    <property type="term" value="F:hydrolase activity"/>
    <property type="evidence" value="ECO:0007669"/>
    <property type="project" value="UniProtKB-KW"/>
</dbReference>
<dbReference type="RefSeq" id="WP_092057296.1">
    <property type="nucleotide sequence ID" value="NZ_FOQD01000032.1"/>
</dbReference>
<proteinExistence type="predicted"/>
<dbReference type="STRING" id="1576369.SAMN05421753_1322"/>
<dbReference type="InterPro" id="IPR024745">
    <property type="entry name" value="GH44_cat"/>
</dbReference>
<dbReference type="EMBL" id="FOQD01000032">
    <property type="protein sequence ID" value="SFJ71137.1"/>
    <property type="molecule type" value="Genomic_DNA"/>
</dbReference>
<gene>
    <name evidence="2" type="ORF">SAMN05421753_1322</name>
</gene>
<evidence type="ECO:0000313" key="3">
    <source>
        <dbReference type="Proteomes" id="UP000199518"/>
    </source>
</evidence>
<name>A0A1I3TNL1_9PLAN</name>
<reference evidence="3" key="1">
    <citation type="submission" date="2016-10" db="EMBL/GenBank/DDBJ databases">
        <authorList>
            <person name="Varghese N."/>
            <person name="Submissions S."/>
        </authorList>
    </citation>
    <scope>NUCLEOTIDE SEQUENCE [LARGE SCALE GENOMIC DNA]</scope>
    <source>
        <strain evidence="3">DSM 26348</strain>
    </source>
</reference>
<dbReference type="AlphaFoldDB" id="A0A1I3TNL1"/>
<dbReference type="InterPro" id="IPR017853">
    <property type="entry name" value="GH"/>
</dbReference>